<keyword evidence="3" id="KW-0808">Transferase</keyword>
<evidence type="ECO:0000256" key="5">
    <source>
        <dbReference type="ARBA" id="ARBA00022777"/>
    </source>
</evidence>
<evidence type="ECO:0000256" key="7">
    <source>
        <dbReference type="PROSITE-ProRule" id="PRU10141"/>
    </source>
</evidence>
<feature type="transmembrane region" description="Helical" evidence="9">
    <location>
        <begin position="137"/>
        <end position="155"/>
    </location>
</feature>
<dbReference type="CDD" id="cd14014">
    <property type="entry name" value="STKc_PknB_like"/>
    <property type="match status" value="1"/>
</dbReference>
<reference evidence="11 12" key="1">
    <citation type="journal article" date="2009" name="Stand. Genomic Sci.">
        <title>Complete genome sequence of Pirellula staleyi type strain (ATCC 27377).</title>
        <authorList>
            <person name="Clum A."/>
            <person name="Tindall B.J."/>
            <person name="Sikorski J."/>
            <person name="Ivanova N."/>
            <person name="Mavrommatis K."/>
            <person name="Lucas S."/>
            <person name="Glavina del Rio T."/>
            <person name="Nolan M."/>
            <person name="Chen F."/>
            <person name="Tice H."/>
            <person name="Pitluck S."/>
            <person name="Cheng J.F."/>
            <person name="Chertkov O."/>
            <person name="Brettin T."/>
            <person name="Han C."/>
            <person name="Detter J.C."/>
            <person name="Kuske C."/>
            <person name="Bruce D."/>
            <person name="Goodwin L."/>
            <person name="Ovchinikova G."/>
            <person name="Pati A."/>
            <person name="Mikhailova N."/>
            <person name="Chen A."/>
            <person name="Palaniappan K."/>
            <person name="Land M."/>
            <person name="Hauser L."/>
            <person name="Chang Y.J."/>
            <person name="Jeffries C.D."/>
            <person name="Chain P."/>
            <person name="Rohde M."/>
            <person name="Goker M."/>
            <person name="Bristow J."/>
            <person name="Eisen J.A."/>
            <person name="Markowitz V."/>
            <person name="Hugenholtz P."/>
            <person name="Kyrpides N.C."/>
            <person name="Klenk H.P."/>
            <person name="Lapidus A."/>
        </authorList>
    </citation>
    <scope>NUCLEOTIDE SEQUENCE [LARGE SCALE GENOMIC DNA]</scope>
    <source>
        <strain evidence="12">ATCC 27377 / DSM 6068 / ICPB 4128</strain>
    </source>
</reference>
<keyword evidence="9" id="KW-0472">Membrane</keyword>
<keyword evidence="12" id="KW-1185">Reference proteome</keyword>
<feature type="region of interest" description="Disordered" evidence="8">
    <location>
        <begin position="433"/>
        <end position="452"/>
    </location>
</feature>
<evidence type="ECO:0000256" key="2">
    <source>
        <dbReference type="ARBA" id="ARBA00022527"/>
    </source>
</evidence>
<dbReference type="KEGG" id="psl:Psta_3947"/>
<dbReference type="SUPFAM" id="SSF56112">
    <property type="entry name" value="Protein kinase-like (PK-like)"/>
    <property type="match status" value="1"/>
</dbReference>
<dbReference type="PROSITE" id="PS00107">
    <property type="entry name" value="PROTEIN_KINASE_ATP"/>
    <property type="match status" value="1"/>
</dbReference>
<accession>D2R1Z0</accession>
<dbReference type="SMART" id="SM00220">
    <property type="entry name" value="S_TKc"/>
    <property type="match status" value="1"/>
</dbReference>
<dbReference type="Pfam" id="PF00069">
    <property type="entry name" value="Pkinase"/>
    <property type="match status" value="1"/>
</dbReference>
<feature type="transmembrane region" description="Helical" evidence="9">
    <location>
        <begin position="107"/>
        <end position="125"/>
    </location>
</feature>
<evidence type="ECO:0000313" key="11">
    <source>
        <dbReference type="EMBL" id="ADB18601.1"/>
    </source>
</evidence>
<evidence type="ECO:0000256" key="1">
    <source>
        <dbReference type="ARBA" id="ARBA00012513"/>
    </source>
</evidence>
<evidence type="ECO:0000256" key="6">
    <source>
        <dbReference type="ARBA" id="ARBA00022840"/>
    </source>
</evidence>
<feature type="transmembrane region" description="Helical" evidence="9">
    <location>
        <begin position="233"/>
        <end position="253"/>
    </location>
</feature>
<keyword evidence="9" id="KW-0812">Transmembrane</keyword>
<evidence type="ECO:0000259" key="10">
    <source>
        <dbReference type="PROSITE" id="PS50011"/>
    </source>
</evidence>
<name>D2R1Z0_PIRSD</name>
<dbReference type="Proteomes" id="UP000001887">
    <property type="component" value="Chromosome"/>
</dbReference>
<dbReference type="PANTHER" id="PTHR43289">
    <property type="entry name" value="MITOGEN-ACTIVATED PROTEIN KINASE KINASE KINASE 20-RELATED"/>
    <property type="match status" value="1"/>
</dbReference>
<dbReference type="EMBL" id="CP001848">
    <property type="protein sequence ID" value="ADB18601.1"/>
    <property type="molecule type" value="Genomic_DNA"/>
</dbReference>
<dbReference type="FunFam" id="1.10.510.10:FF:000021">
    <property type="entry name" value="Serine/threonine protein kinase"/>
    <property type="match status" value="1"/>
</dbReference>
<feature type="transmembrane region" description="Helical" evidence="9">
    <location>
        <begin position="193"/>
        <end position="213"/>
    </location>
</feature>
<protein>
    <recommendedName>
        <fullName evidence="1">non-specific serine/threonine protein kinase</fullName>
        <ecNumber evidence="1">2.7.11.1</ecNumber>
    </recommendedName>
</protein>
<feature type="transmembrane region" description="Helical" evidence="9">
    <location>
        <begin position="167"/>
        <end position="186"/>
    </location>
</feature>
<dbReference type="InterPro" id="IPR011009">
    <property type="entry name" value="Kinase-like_dom_sf"/>
</dbReference>
<keyword evidence="2 11" id="KW-0723">Serine/threonine-protein kinase</keyword>
<evidence type="ECO:0000256" key="4">
    <source>
        <dbReference type="ARBA" id="ARBA00022741"/>
    </source>
</evidence>
<dbReference type="Gene3D" id="1.10.510.10">
    <property type="entry name" value="Transferase(Phosphotransferase) domain 1"/>
    <property type="match status" value="1"/>
</dbReference>
<dbReference type="InterPro" id="IPR000719">
    <property type="entry name" value="Prot_kinase_dom"/>
</dbReference>
<dbReference type="InterPro" id="IPR017441">
    <property type="entry name" value="Protein_kinase_ATP_BS"/>
</dbReference>
<feature type="binding site" evidence="7">
    <location>
        <position position="295"/>
    </location>
    <ligand>
        <name>ATP</name>
        <dbReference type="ChEBI" id="CHEBI:30616"/>
    </ligand>
</feature>
<dbReference type="GO" id="GO:0004674">
    <property type="term" value="F:protein serine/threonine kinase activity"/>
    <property type="evidence" value="ECO:0007669"/>
    <property type="project" value="UniProtKB-KW"/>
</dbReference>
<keyword evidence="6 7" id="KW-0067">ATP-binding</keyword>
<dbReference type="AlphaFoldDB" id="D2R1Z0"/>
<dbReference type="eggNOG" id="COG0515">
    <property type="taxonomic scope" value="Bacteria"/>
</dbReference>
<evidence type="ECO:0000313" key="12">
    <source>
        <dbReference type="Proteomes" id="UP000001887"/>
    </source>
</evidence>
<evidence type="ECO:0000256" key="9">
    <source>
        <dbReference type="SAM" id="Phobius"/>
    </source>
</evidence>
<sequence length="567" mass="62184">MIKDLSTGRSDALSFEASQLDSRLPLKVVGPGDATLDAPAEHADSQEEFCRVHLVEGTGGELTGETEQLLRSRLRSASLVLASGFATFLLWHLSLTKLATNLEFYTLLSHIAVTVALAGIGLSLCGKCTKSIASLRWLELAVFGLPIAFFVLIQFGKTVDMVENKDVHPGLSAVWLLPIFVYALFIPNAWQRAASVIGAMAAFPTIVTLGIAISNDAVGSILVENTSILVETILVMSTAAVSAVWGVHTINSLRTQAYQARRLGQYKLKRLIGAGGMGEVYLGEHQLMKRPCAIKVIRPEKAGDPKVLARFEREVQATAKLSHWNSIDIFDYGRADDGTFYYVMEFLPGMNLSELVRRYGAMPPARVIHLIRQACDALQEAHEVGLIHRDIKPANIFAAARGGLFDVAKILDFGLAKPMDDLEAANLTQEGTITGSPLYMSPEQATGDREPDARSDIYSLGTVLYYLVSGRPPFENEKPLKVLISHAHDEPVPPSVHRREVPDDLETVIMRCLRKNPDDRYQSAAELAAALDDCESAGKWKFADARSWWLEHDVLKEPADEPQQLVG</sequence>
<dbReference type="PROSITE" id="PS50011">
    <property type="entry name" value="PROTEIN_KINASE_DOM"/>
    <property type="match status" value="1"/>
</dbReference>
<dbReference type="HOGENOM" id="CLU_034933_0_0_0"/>
<dbReference type="STRING" id="530564.Psta_3947"/>
<keyword evidence="5 11" id="KW-0418">Kinase</keyword>
<gene>
    <name evidence="11" type="ordered locus">Psta_3947</name>
</gene>
<feature type="transmembrane region" description="Helical" evidence="9">
    <location>
        <begin position="77"/>
        <end position="95"/>
    </location>
</feature>
<evidence type="ECO:0000256" key="3">
    <source>
        <dbReference type="ARBA" id="ARBA00022679"/>
    </source>
</evidence>
<proteinExistence type="predicted"/>
<keyword evidence="9" id="KW-1133">Transmembrane helix</keyword>
<dbReference type="Gene3D" id="3.30.200.20">
    <property type="entry name" value="Phosphorylase Kinase, domain 1"/>
    <property type="match status" value="1"/>
</dbReference>
<dbReference type="EC" id="2.7.11.1" evidence="1"/>
<evidence type="ECO:0000256" key="8">
    <source>
        <dbReference type="SAM" id="MobiDB-lite"/>
    </source>
</evidence>
<dbReference type="GO" id="GO:0005524">
    <property type="term" value="F:ATP binding"/>
    <property type="evidence" value="ECO:0007669"/>
    <property type="project" value="UniProtKB-UniRule"/>
</dbReference>
<keyword evidence="4 7" id="KW-0547">Nucleotide-binding</keyword>
<feature type="domain" description="Protein kinase" evidence="10">
    <location>
        <begin position="266"/>
        <end position="555"/>
    </location>
</feature>
<organism evidence="11 12">
    <name type="scientific">Pirellula staleyi (strain ATCC 27377 / DSM 6068 / ICPB 4128)</name>
    <name type="common">Pirella staleyi</name>
    <dbReference type="NCBI Taxonomy" id="530564"/>
    <lineage>
        <taxon>Bacteria</taxon>
        <taxon>Pseudomonadati</taxon>
        <taxon>Planctomycetota</taxon>
        <taxon>Planctomycetia</taxon>
        <taxon>Pirellulales</taxon>
        <taxon>Pirellulaceae</taxon>
        <taxon>Pirellula</taxon>
    </lineage>
</organism>
<dbReference type="PANTHER" id="PTHR43289:SF6">
    <property type="entry name" value="SERINE_THREONINE-PROTEIN KINASE NEKL-3"/>
    <property type="match status" value="1"/>
</dbReference>